<proteinExistence type="predicted"/>
<evidence type="ECO:0000313" key="1">
    <source>
        <dbReference type="EMBL" id="AKA34522.1"/>
    </source>
</evidence>
<dbReference type="KEGG" id="mlt:VC82_868"/>
<dbReference type="EMBL" id="CP011071">
    <property type="protein sequence ID" value="AKA34522.1"/>
    <property type="molecule type" value="Genomic_DNA"/>
</dbReference>
<keyword evidence="2" id="KW-1185">Reference proteome</keyword>
<keyword evidence="1" id="KW-0449">Lipoprotein</keyword>
<organism evidence="1 2">
    <name type="scientific">Flagellimonas lutaonensis</name>
    <dbReference type="NCBI Taxonomy" id="516051"/>
    <lineage>
        <taxon>Bacteria</taxon>
        <taxon>Pseudomonadati</taxon>
        <taxon>Bacteroidota</taxon>
        <taxon>Flavobacteriia</taxon>
        <taxon>Flavobacteriales</taxon>
        <taxon>Flavobacteriaceae</taxon>
        <taxon>Flagellimonas</taxon>
    </lineage>
</organism>
<evidence type="ECO:0000313" key="2">
    <source>
        <dbReference type="Proteomes" id="UP000032726"/>
    </source>
</evidence>
<dbReference type="AlphaFoldDB" id="A0A0D5YQJ1"/>
<dbReference type="RefSeq" id="WP_045801279.1">
    <property type="nucleotide sequence ID" value="NZ_CP011071.1"/>
</dbReference>
<dbReference type="HOGENOM" id="CLU_085302_0_0_10"/>
<dbReference type="OrthoDB" id="978531at2"/>
<dbReference type="PROSITE" id="PS51257">
    <property type="entry name" value="PROKAR_LIPOPROTEIN"/>
    <property type="match status" value="1"/>
</dbReference>
<sequence>MKQIRFWVPIFLLALVTACNFTEELYLEEDGSGKLNIHFDGSEMMAMIGAMDSTGQEKAIDSTIVFKELLEEKKDSIAQLSPEEQKKLRRLEPFTMHMVMDPEEKKMTFDLFSEFDDVSEVNDAYNAFQDASAIGPTQQADTTQQGPMGGAAPATTRVTYHFKKNTFKRSIEIIDEELFKKGLDSLKSAEMFLSGSTYTFKYHFPRKVKSTNVEGATFSLDGKTMTYQVDFLQMMKDPESVVLEVELED</sequence>
<dbReference type="STRING" id="516051.VC82_868"/>
<name>A0A0D5YQJ1_9FLAO</name>
<reference evidence="1 2" key="1">
    <citation type="submission" date="2015-03" db="EMBL/GenBank/DDBJ databases">
        <title>Complete genome sequence of Muricauda lutaonensis CC-HSB-11T, isolated from a coastal hot spring.</title>
        <authorList>
            <person name="Kim K.M."/>
        </authorList>
    </citation>
    <scope>NUCLEOTIDE SEQUENCE [LARGE SCALE GENOMIC DNA]</scope>
    <source>
        <strain evidence="1 2">CC-HSB-11</strain>
    </source>
</reference>
<accession>A0A0D5YQJ1</accession>
<dbReference type="Proteomes" id="UP000032726">
    <property type="component" value="Chromosome"/>
</dbReference>
<protein>
    <submittedName>
        <fullName evidence="1">Conserved hypothetical lipoprotein</fullName>
    </submittedName>
</protein>
<gene>
    <name evidence="1" type="ORF">VC82_868</name>
</gene>
<dbReference type="PATRIC" id="fig|516051.4.peg.898"/>